<reference evidence="2" key="2">
    <citation type="submission" date="2021-08" db="EMBL/GenBank/DDBJ databases">
        <authorList>
            <person name="Tani A."/>
            <person name="Ola A."/>
            <person name="Ogura Y."/>
            <person name="Katsura K."/>
            <person name="Hayashi T."/>
        </authorList>
    </citation>
    <scope>NUCLEOTIDE SEQUENCE</scope>
    <source>
        <strain evidence="2">DSM 17168</strain>
    </source>
</reference>
<keyword evidence="3" id="KW-1185">Reference proteome</keyword>
<dbReference type="Proteomes" id="UP001055153">
    <property type="component" value="Unassembled WGS sequence"/>
</dbReference>
<comment type="caution">
    <text evidence="2">The sequence shown here is derived from an EMBL/GenBank/DDBJ whole genome shotgun (WGS) entry which is preliminary data.</text>
</comment>
<organism evidence="2 3">
    <name type="scientific">Methylobacterium isbiliense</name>
    <dbReference type="NCBI Taxonomy" id="315478"/>
    <lineage>
        <taxon>Bacteria</taxon>
        <taxon>Pseudomonadati</taxon>
        <taxon>Pseudomonadota</taxon>
        <taxon>Alphaproteobacteria</taxon>
        <taxon>Hyphomicrobiales</taxon>
        <taxon>Methylobacteriaceae</taxon>
        <taxon>Methylobacterium</taxon>
    </lineage>
</organism>
<gene>
    <name evidence="2" type="ORF">GMJLKIPL_0542</name>
</gene>
<accession>A0ABQ4S647</accession>
<evidence type="ECO:0000259" key="1">
    <source>
        <dbReference type="Pfam" id="PF13400"/>
    </source>
</evidence>
<dbReference type="Gene3D" id="3.40.50.410">
    <property type="entry name" value="von Willebrand factor, type A domain"/>
    <property type="match status" value="1"/>
</dbReference>
<dbReference type="EMBL" id="BPQQ01000005">
    <property type="protein sequence ID" value="GJD98631.1"/>
    <property type="molecule type" value="Genomic_DNA"/>
</dbReference>
<reference evidence="2" key="1">
    <citation type="journal article" date="2021" name="Front. Microbiol.">
        <title>Comprehensive Comparative Genomics and Phenotyping of Methylobacterium Species.</title>
        <authorList>
            <person name="Alessa O."/>
            <person name="Ogura Y."/>
            <person name="Fujitani Y."/>
            <person name="Takami H."/>
            <person name="Hayashi T."/>
            <person name="Sahin N."/>
            <person name="Tani A."/>
        </authorList>
    </citation>
    <scope>NUCLEOTIDE SEQUENCE</scope>
    <source>
        <strain evidence="2">DSM 17168</strain>
    </source>
</reference>
<dbReference type="InterPro" id="IPR036465">
    <property type="entry name" value="vWFA_dom_sf"/>
</dbReference>
<dbReference type="Pfam" id="PF13400">
    <property type="entry name" value="Tad"/>
    <property type="match status" value="1"/>
</dbReference>
<feature type="domain" description="Putative Flp pilus-assembly TadG-like N-terminal" evidence="1">
    <location>
        <begin position="2"/>
        <end position="43"/>
    </location>
</feature>
<evidence type="ECO:0000313" key="2">
    <source>
        <dbReference type="EMBL" id="GJD98631.1"/>
    </source>
</evidence>
<name>A0ABQ4S647_9HYPH</name>
<evidence type="ECO:0000313" key="3">
    <source>
        <dbReference type="Proteomes" id="UP001055153"/>
    </source>
</evidence>
<protein>
    <recommendedName>
        <fullName evidence="1">Putative Flp pilus-assembly TadG-like N-terminal domain-containing protein</fullName>
    </recommendedName>
</protein>
<dbReference type="InterPro" id="IPR028087">
    <property type="entry name" value="Tad_N"/>
</dbReference>
<sequence>MVGVTCLVLVALLGSGIDYGRARADQATLDTALDAAVLAAAQAMRLADAQGLSDAKARKAGREAGVAAFRSFAADTIAATGAEAAFTITLKGRNVTVNGTYAADTRTTVLQMIQIPKMHLTGQSAANVELSVQIDIYLLIDVSGSMAIGATQADIQALEANIGCAFACHDGVSVNGTALDGYQWAKANGIKLRLQEMNEGILDFVKWLQAQPNVAKRVRIAIYAFSTTLTKVLDVTSDLSRVASNLPQAPSTSGEHDGATLWAESLAQFTPLVGSAGDGITAPRKLVMIATDGVQDPGRYWTWATWMRPSVTAANPDACAGLKVVNAASKQAVSVGIIHTPYLAMPWDWGFAETLGQPSQIGGGGTRLDDVPRQLKACATSPDLYIDATKTASIGQAMRNVFASFAQVRLTK</sequence>
<dbReference type="SUPFAM" id="SSF53300">
    <property type="entry name" value="vWA-like"/>
    <property type="match status" value="1"/>
</dbReference>
<proteinExistence type="predicted"/>